<accession>A0A1X2GUM0</accession>
<evidence type="ECO:0000313" key="1">
    <source>
        <dbReference type="EMBL" id="ORX61676.1"/>
    </source>
</evidence>
<keyword evidence="2" id="KW-1185">Reference proteome</keyword>
<name>A0A1X2GUM0_9FUNG</name>
<dbReference type="OrthoDB" id="2272203at2759"/>
<organism evidence="1 2">
    <name type="scientific">Hesseltinella vesiculosa</name>
    <dbReference type="NCBI Taxonomy" id="101127"/>
    <lineage>
        <taxon>Eukaryota</taxon>
        <taxon>Fungi</taxon>
        <taxon>Fungi incertae sedis</taxon>
        <taxon>Mucoromycota</taxon>
        <taxon>Mucoromycotina</taxon>
        <taxon>Mucoromycetes</taxon>
        <taxon>Mucorales</taxon>
        <taxon>Cunninghamellaceae</taxon>
        <taxon>Hesseltinella</taxon>
    </lineage>
</organism>
<evidence type="ECO:0000313" key="2">
    <source>
        <dbReference type="Proteomes" id="UP000242146"/>
    </source>
</evidence>
<protein>
    <submittedName>
        <fullName evidence="1">Uncharacterized protein</fullName>
    </submittedName>
</protein>
<dbReference type="Proteomes" id="UP000242146">
    <property type="component" value="Unassembled WGS sequence"/>
</dbReference>
<dbReference type="AlphaFoldDB" id="A0A1X2GUM0"/>
<gene>
    <name evidence="1" type="ORF">DM01DRAFT_32480</name>
</gene>
<comment type="caution">
    <text evidence="1">The sequence shown here is derived from an EMBL/GenBank/DDBJ whole genome shotgun (WGS) entry which is preliminary data.</text>
</comment>
<sequence>MVTRLQDRCLCTKVYVSPSSKSDEPFLDRDKNKDNSKFVNSITGCNGDMKALRSLLAKKFKPIRLVVPVIDYAGFSTEPNNVRQFFEQHTQVKELVVDHGITFEIFEQNDLCENEGILSRFNCRSSPKHRSMPF</sequence>
<proteinExistence type="predicted"/>
<dbReference type="EMBL" id="MCGT01000003">
    <property type="protein sequence ID" value="ORX61676.1"/>
    <property type="molecule type" value="Genomic_DNA"/>
</dbReference>
<reference evidence="1 2" key="1">
    <citation type="submission" date="2016-07" db="EMBL/GenBank/DDBJ databases">
        <title>Pervasive Adenine N6-methylation of Active Genes in Fungi.</title>
        <authorList>
            <consortium name="DOE Joint Genome Institute"/>
            <person name="Mondo S.J."/>
            <person name="Dannebaum R.O."/>
            <person name="Kuo R.C."/>
            <person name="Labutti K."/>
            <person name="Haridas S."/>
            <person name="Kuo A."/>
            <person name="Salamov A."/>
            <person name="Ahrendt S.R."/>
            <person name="Lipzen A."/>
            <person name="Sullivan W."/>
            <person name="Andreopoulos W.B."/>
            <person name="Clum A."/>
            <person name="Lindquist E."/>
            <person name="Daum C."/>
            <person name="Ramamoorthy G.K."/>
            <person name="Gryganskyi A."/>
            <person name="Culley D."/>
            <person name="Magnuson J.K."/>
            <person name="James T.Y."/>
            <person name="O'Malley M.A."/>
            <person name="Stajich J.E."/>
            <person name="Spatafora J.W."/>
            <person name="Visel A."/>
            <person name="Grigoriev I.V."/>
        </authorList>
    </citation>
    <scope>NUCLEOTIDE SEQUENCE [LARGE SCALE GENOMIC DNA]</scope>
    <source>
        <strain evidence="1 2">NRRL 3301</strain>
    </source>
</reference>